<reference evidence="1" key="1">
    <citation type="journal article" date="2015" name="Nature">
        <title>Complex archaea that bridge the gap between prokaryotes and eukaryotes.</title>
        <authorList>
            <person name="Spang A."/>
            <person name="Saw J.H."/>
            <person name="Jorgensen S.L."/>
            <person name="Zaremba-Niedzwiedzka K."/>
            <person name="Martijn J."/>
            <person name="Lind A.E."/>
            <person name="van Eijk R."/>
            <person name="Schleper C."/>
            <person name="Guy L."/>
            <person name="Ettema T.J."/>
        </authorList>
    </citation>
    <scope>NUCLEOTIDE SEQUENCE</scope>
</reference>
<proteinExistence type="predicted"/>
<dbReference type="AlphaFoldDB" id="A0A0F9KE03"/>
<accession>A0A0F9KE03</accession>
<gene>
    <name evidence="1" type="ORF">LCGC14_1342360</name>
</gene>
<comment type="caution">
    <text evidence="1">The sequence shown here is derived from an EMBL/GenBank/DDBJ whole genome shotgun (WGS) entry which is preliminary data.</text>
</comment>
<sequence length="86" mass="9940">MSGYKGFITRAKLAELTNLLREMADTRGLENRLHHLYQPDTDMNDKICENLEDSKLSIIKELFDIMHTNGKLCMLLADKILSIKEE</sequence>
<protein>
    <submittedName>
        <fullName evidence="1">Uncharacterized protein</fullName>
    </submittedName>
</protein>
<evidence type="ECO:0000313" key="1">
    <source>
        <dbReference type="EMBL" id="KKM80193.1"/>
    </source>
</evidence>
<dbReference type="EMBL" id="LAZR01008220">
    <property type="protein sequence ID" value="KKM80193.1"/>
    <property type="molecule type" value="Genomic_DNA"/>
</dbReference>
<name>A0A0F9KE03_9ZZZZ</name>
<organism evidence="1">
    <name type="scientific">marine sediment metagenome</name>
    <dbReference type="NCBI Taxonomy" id="412755"/>
    <lineage>
        <taxon>unclassified sequences</taxon>
        <taxon>metagenomes</taxon>
        <taxon>ecological metagenomes</taxon>
    </lineage>
</organism>